<dbReference type="AlphaFoldDB" id="A0A9X0YKV0"/>
<evidence type="ECO:0000313" key="3">
    <source>
        <dbReference type="Proteomes" id="UP001138672"/>
    </source>
</evidence>
<dbReference type="EMBL" id="JAGGJQ010000004">
    <property type="protein sequence ID" value="MBP1839818.1"/>
    <property type="molecule type" value="Genomic_DNA"/>
</dbReference>
<dbReference type="Proteomes" id="UP001231587">
    <property type="component" value="Unassembled WGS sequence"/>
</dbReference>
<comment type="caution">
    <text evidence="1">The sequence shown here is derived from an EMBL/GenBank/DDBJ whole genome shotgun (WGS) entry which is preliminary data.</text>
</comment>
<organism evidence="1 3">
    <name type="scientific">Formosa algae</name>
    <dbReference type="NCBI Taxonomy" id="225843"/>
    <lineage>
        <taxon>Bacteria</taxon>
        <taxon>Pseudomonadati</taxon>
        <taxon>Bacteroidota</taxon>
        <taxon>Flavobacteriia</taxon>
        <taxon>Flavobacteriales</taxon>
        <taxon>Flavobacteriaceae</taxon>
        <taxon>Formosa</taxon>
    </lineage>
</organism>
<proteinExistence type="predicted"/>
<sequence>MNFIFIQSANTPMFIIIYKSIYLNGLQRLILQSKLYEHWRSI</sequence>
<evidence type="ECO:0000313" key="2">
    <source>
        <dbReference type="EMBL" id="MDQ0335417.1"/>
    </source>
</evidence>
<dbReference type="EMBL" id="JAUSUU010000005">
    <property type="protein sequence ID" value="MDQ0335417.1"/>
    <property type="molecule type" value="Genomic_DNA"/>
</dbReference>
<reference evidence="1" key="1">
    <citation type="submission" date="2021-03" db="EMBL/GenBank/DDBJ databases">
        <title>Genomic Encyclopedia of Type Strains, Phase IV (KMG-IV): sequencing the most valuable type-strain genomes for metagenomic binning, comparative biology and taxonomic classification.</title>
        <authorList>
            <person name="Goeker M."/>
        </authorList>
    </citation>
    <scope>NUCLEOTIDE SEQUENCE</scope>
    <source>
        <strain evidence="1">DSM 15523</strain>
        <strain evidence="2 4">DSM 16476</strain>
    </source>
</reference>
<gene>
    <name evidence="1" type="ORF">J2Z56_001742</name>
    <name evidence="2" type="ORF">J2Z57_001865</name>
</gene>
<keyword evidence="4" id="KW-1185">Reference proteome</keyword>
<evidence type="ECO:0000313" key="4">
    <source>
        <dbReference type="Proteomes" id="UP001231587"/>
    </source>
</evidence>
<accession>A0A9X0YKV0</accession>
<dbReference type="Proteomes" id="UP001138672">
    <property type="component" value="Unassembled WGS sequence"/>
</dbReference>
<name>A0A9X0YKV0_9FLAO</name>
<protein>
    <submittedName>
        <fullName evidence="1">Uncharacterized protein</fullName>
    </submittedName>
</protein>
<evidence type="ECO:0000313" key="1">
    <source>
        <dbReference type="EMBL" id="MBP1839818.1"/>
    </source>
</evidence>